<dbReference type="WBParaSite" id="scaffold12065_cov157.g16055">
    <property type="protein sequence ID" value="scaffold12065_cov157.g16055"/>
    <property type="gene ID" value="scaffold12065_cov157.g16055"/>
</dbReference>
<sequence length="97" mass="9699">MPSFPSSFVGGVVGGVVGSSPLDELIKAAAVAQAAASTSWSGEMAALLCRGEGEGINSAAGFRGSWGNDGSGYLGNALGGNQNKLEFVKLKFANCKT</sequence>
<keyword evidence="1" id="KW-1185">Reference proteome</keyword>
<proteinExistence type="predicted"/>
<reference evidence="2" key="1">
    <citation type="submission" date="2022-11" db="UniProtKB">
        <authorList>
            <consortium name="WormBaseParasite"/>
        </authorList>
    </citation>
    <scope>IDENTIFICATION</scope>
</reference>
<organism evidence="1 2">
    <name type="scientific">Meloidogyne javanica</name>
    <name type="common">Root-knot nematode worm</name>
    <dbReference type="NCBI Taxonomy" id="6303"/>
    <lineage>
        <taxon>Eukaryota</taxon>
        <taxon>Metazoa</taxon>
        <taxon>Ecdysozoa</taxon>
        <taxon>Nematoda</taxon>
        <taxon>Chromadorea</taxon>
        <taxon>Rhabditida</taxon>
        <taxon>Tylenchina</taxon>
        <taxon>Tylenchomorpha</taxon>
        <taxon>Tylenchoidea</taxon>
        <taxon>Meloidogynidae</taxon>
        <taxon>Meloidogyninae</taxon>
        <taxon>Meloidogyne</taxon>
        <taxon>Meloidogyne incognita group</taxon>
    </lineage>
</organism>
<dbReference type="AlphaFoldDB" id="A0A915LH18"/>
<evidence type="ECO:0000313" key="2">
    <source>
        <dbReference type="WBParaSite" id="scaffold12065_cov157.g16055"/>
    </source>
</evidence>
<accession>A0A915LH18</accession>
<protein>
    <submittedName>
        <fullName evidence="2">Uncharacterized protein</fullName>
    </submittedName>
</protein>
<evidence type="ECO:0000313" key="1">
    <source>
        <dbReference type="Proteomes" id="UP000887561"/>
    </source>
</evidence>
<dbReference type="Proteomes" id="UP000887561">
    <property type="component" value="Unplaced"/>
</dbReference>
<name>A0A915LH18_MELJA</name>